<keyword evidence="1" id="KW-0004">4Fe-4S</keyword>
<keyword evidence="8" id="KW-1185">Reference proteome</keyword>
<dbReference type="SUPFAM" id="SSF51905">
    <property type="entry name" value="FAD/NAD(P)-binding domain"/>
    <property type="match status" value="1"/>
</dbReference>
<dbReference type="Proteomes" id="UP001596108">
    <property type="component" value="Unassembled WGS sequence"/>
</dbReference>
<dbReference type="EC" id="1.-.-.-" evidence="7"/>
<proteinExistence type="predicted"/>
<sequence>MLLHRRKRRHRLAPYIWAFLIVPLFMTTFGLPHLSAATYKVALKPFAPITSVLAPKSYYDVIVVGTDPEGVTAAVSAARNGLKVLLVEPRGQRSILGGLMTLGWLNSLDLNKSPLISSKYPAPYLNKGIFQEWYQLIEGTSFDVKRAASAFQKLVQDEPNIDVLMNVKSVDPIISNQAIVGIHIVKADQSSLDIQAGSVIDATQDADIAAAAGAPYTMGRQDIGEPDARMAVTLVFKLSGVTDKVWQEMKQRVGPGGGSDARSIWGYSEAKDYPSSDPTRIKMRGLNIGRQDDNTILINSMQIYGINPLDPASLQEGMQLGAKEAPLIVDYLKKKFPPFKSLKYAGVAPELYVRETRHIIGEYRLRMSDLMDNRDYWDAIAYGSYEVDIQSLSATSGGAIMMLPEQYGVPFRTLVPKVIDGLLVVGRSASFDSLPHGSARVIPLGMATGQAAGVAAKLAKERNLTFRQLSASRPAIAELRSRLTKQGMDLAMRPFAKPDYAKHPDYVGLLMATSLSLTAGGYKNDAWKLDTAANPALLLNSVRRLQLMYPLKFNTNIDGLLTIEKPPAPLTLEQTAYLMAKMMGINVEPDAALKEMTDHYWISRNTVNGIKDAGQLTNGELFMIINDVLVNYGIVIK</sequence>
<dbReference type="InterPro" id="IPR039650">
    <property type="entry name" value="HdrA-like"/>
</dbReference>
<reference evidence="8" key="1">
    <citation type="journal article" date="2019" name="Int. J. Syst. Evol. Microbiol.">
        <title>The Global Catalogue of Microorganisms (GCM) 10K type strain sequencing project: providing services to taxonomists for standard genome sequencing and annotation.</title>
        <authorList>
            <consortium name="The Broad Institute Genomics Platform"/>
            <consortium name="The Broad Institute Genome Sequencing Center for Infectious Disease"/>
            <person name="Wu L."/>
            <person name="Ma J."/>
        </authorList>
    </citation>
    <scope>NUCLEOTIDE SEQUENCE [LARGE SCALE GENOMIC DNA]</scope>
    <source>
        <strain evidence="8">CGMCC 1.18578</strain>
    </source>
</reference>
<keyword evidence="6" id="KW-0472">Membrane</keyword>
<evidence type="ECO:0000256" key="4">
    <source>
        <dbReference type="ARBA" id="ARBA00023004"/>
    </source>
</evidence>
<dbReference type="PANTHER" id="PTHR43498:SF1">
    <property type="entry name" value="COB--COM HETERODISULFIDE REDUCTASE IRON-SULFUR SUBUNIT A"/>
    <property type="match status" value="1"/>
</dbReference>
<dbReference type="Gene3D" id="3.50.50.60">
    <property type="entry name" value="FAD/NAD(P)-binding domain"/>
    <property type="match status" value="1"/>
</dbReference>
<evidence type="ECO:0000313" key="7">
    <source>
        <dbReference type="EMBL" id="MFC5530749.1"/>
    </source>
</evidence>
<feature type="transmembrane region" description="Helical" evidence="6">
    <location>
        <begin position="12"/>
        <end position="31"/>
    </location>
</feature>
<dbReference type="GO" id="GO:0016491">
    <property type="term" value="F:oxidoreductase activity"/>
    <property type="evidence" value="ECO:0007669"/>
    <property type="project" value="UniProtKB-KW"/>
</dbReference>
<keyword evidence="2" id="KW-0479">Metal-binding</keyword>
<keyword evidence="3 7" id="KW-0560">Oxidoreductase</keyword>
<comment type="caution">
    <text evidence="7">The sequence shown here is derived from an EMBL/GenBank/DDBJ whole genome shotgun (WGS) entry which is preliminary data.</text>
</comment>
<dbReference type="InterPro" id="IPR036188">
    <property type="entry name" value="FAD/NAD-bd_sf"/>
</dbReference>
<name>A0ABW0R2T0_9BACL</name>
<evidence type="ECO:0000256" key="6">
    <source>
        <dbReference type="SAM" id="Phobius"/>
    </source>
</evidence>
<evidence type="ECO:0000313" key="8">
    <source>
        <dbReference type="Proteomes" id="UP001596108"/>
    </source>
</evidence>
<dbReference type="Pfam" id="PF12831">
    <property type="entry name" value="FAD_oxidored"/>
    <property type="match status" value="1"/>
</dbReference>
<keyword evidence="4" id="KW-0408">Iron</keyword>
<gene>
    <name evidence="7" type="ORF">ACFPQ4_15040</name>
</gene>
<evidence type="ECO:0000256" key="2">
    <source>
        <dbReference type="ARBA" id="ARBA00022723"/>
    </source>
</evidence>
<accession>A0ABW0R2T0</accession>
<evidence type="ECO:0000256" key="1">
    <source>
        <dbReference type="ARBA" id="ARBA00022485"/>
    </source>
</evidence>
<evidence type="ECO:0000256" key="5">
    <source>
        <dbReference type="ARBA" id="ARBA00023014"/>
    </source>
</evidence>
<evidence type="ECO:0000256" key="3">
    <source>
        <dbReference type="ARBA" id="ARBA00023002"/>
    </source>
</evidence>
<dbReference type="RefSeq" id="WP_378112688.1">
    <property type="nucleotide sequence ID" value="NZ_JBHSNC010000045.1"/>
</dbReference>
<organism evidence="7 8">
    <name type="scientific">Cohnella yongneupensis</name>
    <dbReference type="NCBI Taxonomy" id="425006"/>
    <lineage>
        <taxon>Bacteria</taxon>
        <taxon>Bacillati</taxon>
        <taxon>Bacillota</taxon>
        <taxon>Bacilli</taxon>
        <taxon>Bacillales</taxon>
        <taxon>Paenibacillaceae</taxon>
        <taxon>Cohnella</taxon>
    </lineage>
</organism>
<dbReference type="EMBL" id="JBHSNC010000045">
    <property type="protein sequence ID" value="MFC5530749.1"/>
    <property type="molecule type" value="Genomic_DNA"/>
</dbReference>
<dbReference type="PRINTS" id="PR00469">
    <property type="entry name" value="PNDRDTASEII"/>
</dbReference>
<keyword evidence="6" id="KW-1133">Transmembrane helix</keyword>
<dbReference type="PANTHER" id="PTHR43498">
    <property type="entry name" value="FERREDOXIN:COB-COM HETERODISULFIDE REDUCTASE SUBUNIT A"/>
    <property type="match status" value="1"/>
</dbReference>
<keyword evidence="6" id="KW-0812">Transmembrane</keyword>
<keyword evidence="5" id="KW-0411">Iron-sulfur</keyword>
<protein>
    <submittedName>
        <fullName evidence="7">FAD-dependent oxidoreductase</fullName>
        <ecNumber evidence="7">1.-.-.-</ecNumber>
    </submittedName>
</protein>